<evidence type="ECO:0000259" key="2">
    <source>
        <dbReference type="PROSITE" id="PS50042"/>
    </source>
</evidence>
<protein>
    <recommendedName>
        <fullName evidence="2">Cyclic nucleotide-binding domain-containing protein</fullName>
    </recommendedName>
</protein>
<name>A0A094ZI31_SCHHA</name>
<dbReference type="InterPro" id="IPR000595">
    <property type="entry name" value="cNMP-bd_dom"/>
</dbReference>
<dbReference type="AlphaFoldDB" id="A0A094ZI31"/>
<evidence type="ECO:0000313" key="3">
    <source>
        <dbReference type="EMBL" id="KAH9587115.1"/>
    </source>
</evidence>
<evidence type="ECO:0000313" key="4">
    <source>
        <dbReference type="EMBL" id="KGB32549.1"/>
    </source>
</evidence>
<dbReference type="STRING" id="6185.A0A094ZI31"/>
<dbReference type="KEGG" id="shx:MS3_00004972"/>
<dbReference type="PROSITE" id="PS00888">
    <property type="entry name" value="CNMP_BINDING_1"/>
    <property type="match status" value="1"/>
</dbReference>
<feature type="domain" description="Cyclic nucleotide-binding" evidence="2">
    <location>
        <begin position="223"/>
        <end position="271"/>
    </location>
</feature>
<reference evidence="3" key="4">
    <citation type="journal article" date="2022" name="PLoS Pathog.">
        <title>Chromosome-level genome of Schistosoma haematobium underpins genome-wide explorations of molecular variation.</title>
        <authorList>
            <person name="Stroehlein A.J."/>
            <person name="Korhonen P.K."/>
            <person name="Lee V.V."/>
            <person name="Ralph S.A."/>
            <person name="Mentink-Kane M."/>
            <person name="You H."/>
            <person name="McManus D.P."/>
            <person name="Tchuente L.T."/>
            <person name="Stothard J.R."/>
            <person name="Kaur P."/>
            <person name="Dudchenko O."/>
            <person name="Aiden E.L."/>
            <person name="Yang B."/>
            <person name="Yang H."/>
            <person name="Emery A.M."/>
            <person name="Webster B.L."/>
            <person name="Brindley P.J."/>
            <person name="Rollinson D."/>
            <person name="Chang B.C.H."/>
            <person name="Gasser R.B."/>
            <person name="Young N.D."/>
        </authorList>
    </citation>
    <scope>NUCLEOTIDE SEQUENCE</scope>
</reference>
<dbReference type="PROSITE" id="PS50042">
    <property type="entry name" value="CNMP_BINDING_3"/>
    <property type="match status" value="2"/>
</dbReference>
<feature type="coiled-coil region" evidence="1">
    <location>
        <begin position="405"/>
        <end position="432"/>
    </location>
</feature>
<dbReference type="PANTHER" id="PTHR23011:SF28">
    <property type="entry name" value="CYCLIC NUCLEOTIDE-BINDING DOMAIN CONTAINING PROTEIN"/>
    <property type="match status" value="1"/>
</dbReference>
<dbReference type="InterPro" id="IPR018490">
    <property type="entry name" value="cNMP-bd_dom_sf"/>
</dbReference>
<feature type="domain" description="Cyclic nucleotide-binding" evidence="2">
    <location>
        <begin position="38"/>
        <end position="155"/>
    </location>
</feature>
<dbReference type="Proteomes" id="UP000471633">
    <property type="component" value="Unassembled WGS sequence"/>
</dbReference>
<organism evidence="4">
    <name type="scientific">Schistosoma haematobium</name>
    <name type="common">Blood fluke</name>
    <dbReference type="NCBI Taxonomy" id="6185"/>
    <lineage>
        <taxon>Eukaryota</taxon>
        <taxon>Metazoa</taxon>
        <taxon>Spiralia</taxon>
        <taxon>Lophotrochozoa</taxon>
        <taxon>Platyhelminthes</taxon>
        <taxon>Trematoda</taxon>
        <taxon>Digenea</taxon>
        <taxon>Strigeidida</taxon>
        <taxon>Schistosomatoidea</taxon>
        <taxon>Schistosomatidae</taxon>
        <taxon>Schistosoma</taxon>
    </lineage>
</organism>
<proteinExistence type="predicted"/>
<accession>A0A094ZI31</accession>
<sequence length="573" mass="67012">MQQPLSNNLVEVLIKPNNMRTAIEIRHIALWFKENILALKDVSIEILMKLVAECKAEFKYPHDIIIREGDIGDCMYILLSGRVSVHYRGDQSAVKNEEMHELMNVKSNSFIPVKQNVSDIINQELGPQVGQLEAGSVFGEVALIEDCLRTASILALPNTIEVNRHESSLNQQQQSSSSSLTKQSEKQSVCLVNISRTLYNNTVRVAMENEFHERMKFVKNIIYFQHLSDKIQKQIAMSLEKQKYEYNQVVLKQGSSFNGLYFVYRGELRVTLHVKQSQTSTTYRNNYRSIKYDLPLITGSNPNTPEKTGSLCIGDIEFLLKYPNYLFTIISNTSYTILYYMNIKNAERYFYGLHIKFNYYELLMIHLTMNKFSQFIQLRLQNFIDFLPNHSKMILVNLFNNLINNQFNQKNYEKINKNNKKLKNNFNLINLNQTFIHPYVDNNNNKLLNEKNNQKTKQKQFFCNFSNKINKTLNNHINNLSLNNLIKVDQNLLNIDYLPLNSINQFIEILQSNLPYSYKLNAGRLLQQLDNYKLQIKIDNFIKNLNELKLNQLNENNTQLNYYTTISEQVNFN</sequence>
<dbReference type="PROSITE" id="PS00889">
    <property type="entry name" value="CNMP_BINDING_2"/>
    <property type="match status" value="1"/>
</dbReference>
<dbReference type="SUPFAM" id="SSF51206">
    <property type="entry name" value="cAMP-binding domain-like"/>
    <property type="match status" value="2"/>
</dbReference>
<evidence type="ECO:0000313" key="5">
    <source>
        <dbReference type="Proteomes" id="UP000471633"/>
    </source>
</evidence>
<reference evidence="3" key="3">
    <citation type="submission" date="2021-06" db="EMBL/GenBank/DDBJ databases">
        <title>Chromosome-level genome assembly for S. haematobium.</title>
        <authorList>
            <person name="Stroehlein A.J."/>
        </authorList>
    </citation>
    <scope>NUCLEOTIDE SEQUENCE</scope>
</reference>
<dbReference type="RefSeq" id="XP_012792303.1">
    <property type="nucleotide sequence ID" value="XM_012936849.3"/>
</dbReference>
<dbReference type="Gene3D" id="2.60.120.10">
    <property type="entry name" value="Jelly Rolls"/>
    <property type="match status" value="2"/>
</dbReference>
<keyword evidence="1" id="KW-0175">Coiled coil</keyword>
<gene>
    <name evidence="3" type="ORF">MS3_00004972</name>
    <name evidence="4" type="ORF">MS3_00666</name>
</gene>
<dbReference type="EMBL" id="KL250507">
    <property type="protein sequence ID" value="KGB32549.1"/>
    <property type="molecule type" value="Genomic_DNA"/>
</dbReference>
<dbReference type="EMBL" id="AMPZ03000003">
    <property type="protein sequence ID" value="KAH9587115.1"/>
    <property type="molecule type" value="Genomic_DNA"/>
</dbReference>
<dbReference type="CDD" id="cd00038">
    <property type="entry name" value="CAP_ED"/>
    <property type="match status" value="2"/>
</dbReference>
<dbReference type="CTD" id="24588468"/>
<evidence type="ECO:0000256" key="1">
    <source>
        <dbReference type="SAM" id="Coils"/>
    </source>
</evidence>
<dbReference type="InterPro" id="IPR018488">
    <property type="entry name" value="cNMP-bd_CS"/>
</dbReference>
<reference evidence="3" key="2">
    <citation type="journal article" date="2019" name="Gigascience">
        <title>High-quality Schistosoma haematobium genome achieved by single-molecule and long-range sequencing.</title>
        <authorList>
            <person name="Stroehlein A.J."/>
            <person name="Korhonen P.K."/>
            <person name="Chong T.M."/>
            <person name="Lim Y.L."/>
            <person name="Chan K.G."/>
            <person name="Webster B."/>
            <person name="Rollinson D."/>
            <person name="Brindley P.J."/>
            <person name="Gasser R.B."/>
            <person name="Young N.D."/>
        </authorList>
    </citation>
    <scope>NUCLEOTIDE SEQUENCE</scope>
</reference>
<reference evidence="4" key="1">
    <citation type="journal article" date="2012" name="Nat. Genet.">
        <title>Whole-genome sequence of Schistosoma haematobium.</title>
        <authorList>
            <person name="Young N.D."/>
            <person name="Jex A.R."/>
            <person name="Li B."/>
            <person name="Liu S."/>
            <person name="Yang L."/>
            <person name="Xiong Z."/>
            <person name="Li Y."/>
            <person name="Cantacessi C."/>
            <person name="Hall R.S."/>
            <person name="Xu X."/>
            <person name="Chen F."/>
            <person name="Wu X."/>
            <person name="Zerlotini A."/>
            <person name="Oliveira G."/>
            <person name="Hofmann A."/>
            <person name="Zhang G."/>
            <person name="Fang X."/>
            <person name="Kang Y."/>
            <person name="Campbell B.E."/>
            <person name="Loukas A."/>
            <person name="Ranganathan S."/>
            <person name="Rollinson D."/>
            <person name="Rinaldi G."/>
            <person name="Brindley P.J."/>
            <person name="Yang H."/>
            <person name="Wang J."/>
            <person name="Wang J."/>
            <person name="Gasser R.B."/>
        </authorList>
    </citation>
    <scope>NUCLEOTIDE SEQUENCE [LARGE SCALE GENOMIC DNA]</scope>
</reference>
<dbReference type="InterPro" id="IPR014710">
    <property type="entry name" value="RmlC-like_jellyroll"/>
</dbReference>
<keyword evidence="5" id="KW-1185">Reference proteome</keyword>
<dbReference type="GeneID" id="24588468"/>
<dbReference type="PANTHER" id="PTHR23011">
    <property type="entry name" value="CYCLIC NUCLEOTIDE-BINDING DOMAIN CONTAINING PROTEIN"/>
    <property type="match status" value="1"/>
</dbReference>